<reference evidence="1" key="1">
    <citation type="submission" date="2024-09" db="EMBL/GenBank/DDBJ databases">
        <title>Black Yeasts Isolated from many extreme environments.</title>
        <authorList>
            <person name="Coleine C."/>
            <person name="Stajich J.E."/>
            <person name="Selbmann L."/>
        </authorList>
    </citation>
    <scope>NUCLEOTIDE SEQUENCE</scope>
    <source>
        <strain evidence="1">CCFEE 5737</strain>
    </source>
</reference>
<accession>A0ACC3CXP2</accession>
<comment type="caution">
    <text evidence="1">The sequence shown here is derived from an EMBL/GenBank/DDBJ whole genome shotgun (WGS) entry which is preliminary data.</text>
</comment>
<sequence>MHFDVLVKTPIIVFPRLVVTDSPNRDSLTINLGEIYANNKFTPLADDGSDVSNKISAGIRNTGLRSLFHYDNDRSEELEMINKIDLGFEITSVDHKPGYERPDTEIVGNMSDINLKVSQDQLKFILELSRTIPAAFATEPEEEVEQELEEELPEETIKPAKAVSNGAEFKAVEQKKQDEKPTNLGPELGTGEDTWTKLDLVFKAPTIGLELIQAQNNEPVGDLESASLWKFSLNQTHVKLRMISDGGIESELLIQSFTIKDSRTKETNKFRKIMSLINNDVKQQFMASVSISGGSEKRLVAILTVDSPRVILALDYLFAIQAFATAGLAADEPLEIDEGGDEDDHHDDDASVATEHSGMLTRPGTDATSVEDASTQDKGMDISFRVNLVDAQVVLIANPAIANSEAIVLGTKQILVAKQHAMTLQVEKVGMFLCRMDRFDSSRLRILDDFSIHTSLDMRNGGKESSMTSIDVMIEPLVLRLSLRDVLLAMQIVQRASALQDNKGHK</sequence>
<evidence type="ECO:0000313" key="2">
    <source>
        <dbReference type="Proteomes" id="UP001186974"/>
    </source>
</evidence>
<organism evidence="1 2">
    <name type="scientific">Coniosporium uncinatum</name>
    <dbReference type="NCBI Taxonomy" id="93489"/>
    <lineage>
        <taxon>Eukaryota</taxon>
        <taxon>Fungi</taxon>
        <taxon>Dikarya</taxon>
        <taxon>Ascomycota</taxon>
        <taxon>Pezizomycotina</taxon>
        <taxon>Dothideomycetes</taxon>
        <taxon>Dothideomycetes incertae sedis</taxon>
        <taxon>Coniosporium</taxon>
    </lineage>
</organism>
<keyword evidence="2" id="KW-1185">Reference proteome</keyword>
<gene>
    <name evidence="1" type="ORF">LTS18_012182</name>
</gene>
<evidence type="ECO:0000313" key="1">
    <source>
        <dbReference type="EMBL" id="KAK3053271.1"/>
    </source>
</evidence>
<protein>
    <submittedName>
        <fullName evidence="1">Uncharacterized protein</fullName>
    </submittedName>
</protein>
<feature type="non-terminal residue" evidence="1">
    <location>
        <position position="506"/>
    </location>
</feature>
<dbReference type="Proteomes" id="UP001186974">
    <property type="component" value="Unassembled WGS sequence"/>
</dbReference>
<name>A0ACC3CXP2_9PEZI</name>
<dbReference type="EMBL" id="JAWDJW010009940">
    <property type="protein sequence ID" value="KAK3053271.1"/>
    <property type="molecule type" value="Genomic_DNA"/>
</dbReference>
<proteinExistence type="predicted"/>